<dbReference type="AlphaFoldDB" id="A0A4Y2M7F9"/>
<accession>A0A4Y2M7F9</accession>
<evidence type="ECO:0000313" key="1">
    <source>
        <dbReference type="EMBL" id="GBN22609.1"/>
    </source>
</evidence>
<protein>
    <submittedName>
        <fullName evidence="1">Uncharacterized protein</fullName>
    </submittedName>
</protein>
<sequence length="111" mass="12756">MDDILTGEATIEDAKKLQAQICHLFLRAGFELYNWVSNSPDLLQDLSTSFYTFDKGHEVGPLKTLDLQHYELEDNQLVPDPAYVEELKCAVTLTVSDYNSEFYDDLFNRTN</sequence>
<dbReference type="OrthoDB" id="6435060at2759"/>
<keyword evidence="2" id="KW-1185">Reference proteome</keyword>
<reference evidence="1 2" key="1">
    <citation type="journal article" date="2019" name="Sci. Rep.">
        <title>Orb-weaving spider Araneus ventricosus genome elucidates the spidroin gene catalogue.</title>
        <authorList>
            <person name="Kono N."/>
            <person name="Nakamura H."/>
            <person name="Ohtoshi R."/>
            <person name="Moran D.A.P."/>
            <person name="Shinohara A."/>
            <person name="Yoshida Y."/>
            <person name="Fujiwara M."/>
            <person name="Mori M."/>
            <person name="Tomita M."/>
            <person name="Arakawa K."/>
        </authorList>
    </citation>
    <scope>NUCLEOTIDE SEQUENCE [LARGE SCALE GENOMIC DNA]</scope>
</reference>
<organism evidence="1 2">
    <name type="scientific">Araneus ventricosus</name>
    <name type="common">Orbweaver spider</name>
    <name type="synonym">Epeira ventricosa</name>
    <dbReference type="NCBI Taxonomy" id="182803"/>
    <lineage>
        <taxon>Eukaryota</taxon>
        <taxon>Metazoa</taxon>
        <taxon>Ecdysozoa</taxon>
        <taxon>Arthropoda</taxon>
        <taxon>Chelicerata</taxon>
        <taxon>Arachnida</taxon>
        <taxon>Araneae</taxon>
        <taxon>Araneomorphae</taxon>
        <taxon>Entelegynae</taxon>
        <taxon>Araneoidea</taxon>
        <taxon>Araneidae</taxon>
        <taxon>Araneus</taxon>
    </lineage>
</organism>
<dbReference type="Proteomes" id="UP000499080">
    <property type="component" value="Unassembled WGS sequence"/>
</dbReference>
<proteinExistence type="predicted"/>
<evidence type="ECO:0000313" key="2">
    <source>
        <dbReference type="Proteomes" id="UP000499080"/>
    </source>
</evidence>
<dbReference type="EMBL" id="BGPR01006883">
    <property type="protein sequence ID" value="GBN22609.1"/>
    <property type="molecule type" value="Genomic_DNA"/>
</dbReference>
<gene>
    <name evidence="1" type="ORF">AVEN_66644_1</name>
</gene>
<name>A0A4Y2M7F9_ARAVE</name>
<comment type="caution">
    <text evidence="1">The sequence shown here is derived from an EMBL/GenBank/DDBJ whole genome shotgun (WGS) entry which is preliminary data.</text>
</comment>